<evidence type="ECO:0000313" key="2">
    <source>
        <dbReference type="Proteomes" id="UP000515465"/>
    </source>
</evidence>
<organism evidence="1 2">
    <name type="scientific">Mesorhizobium huakuii</name>
    <dbReference type="NCBI Taxonomy" id="28104"/>
    <lineage>
        <taxon>Bacteria</taxon>
        <taxon>Pseudomonadati</taxon>
        <taxon>Pseudomonadota</taxon>
        <taxon>Alphaproteobacteria</taxon>
        <taxon>Hyphomicrobiales</taxon>
        <taxon>Phyllobacteriaceae</taxon>
        <taxon>Mesorhizobium</taxon>
    </lineage>
</organism>
<evidence type="ECO:0000313" key="1">
    <source>
        <dbReference type="EMBL" id="QND61948.1"/>
    </source>
</evidence>
<dbReference type="Proteomes" id="UP000515465">
    <property type="component" value="Plasmid p_1"/>
</dbReference>
<proteinExistence type="predicted"/>
<dbReference type="Pfam" id="PF08843">
    <property type="entry name" value="AbiEii"/>
    <property type="match status" value="1"/>
</dbReference>
<sequence length="90" mass="9804">MHEVGDTFWLMAVGGVSWPACPISSLVAPLSDLIDQLRQNAGGHDFERSFGGGMAMMIQIGHRESHDIDIFLDDPQLLGFIDPSRTPPAL</sequence>
<dbReference type="EMBL" id="CP050299">
    <property type="protein sequence ID" value="QND61948.1"/>
    <property type="molecule type" value="Genomic_DNA"/>
</dbReference>
<dbReference type="RefSeq" id="WP_183455498.1">
    <property type="nucleotide sequence ID" value="NZ_CP050299.1"/>
</dbReference>
<protein>
    <submittedName>
        <fullName evidence="1">Nucleotidyl transferase AbiEii/AbiGii toxin family protein</fullName>
    </submittedName>
</protein>
<keyword evidence="1" id="KW-0808">Transferase</keyword>
<geneLocation type="plasmid" evidence="1 2">
    <name>p_1</name>
</geneLocation>
<dbReference type="AlphaFoldDB" id="A0A7G6T5B6"/>
<dbReference type="GO" id="GO:0016740">
    <property type="term" value="F:transferase activity"/>
    <property type="evidence" value="ECO:0007669"/>
    <property type="project" value="UniProtKB-KW"/>
</dbReference>
<gene>
    <name evidence="1" type="ORF">HB778_39070</name>
</gene>
<reference evidence="2" key="1">
    <citation type="journal article" date="2020" name="Mol. Plant Microbe">
        <title>Rhizobial microsymbionts of the narrowly endemic Oxytropis species growing in Kamchatka are characterized by significant genetic diversity and possess a set of genes that are associated with T3SS and T6SS secretion systems and can affect the development of symbiosis.</title>
        <authorList>
            <person name="Safronova V."/>
            <person name="Guro P."/>
            <person name="Sazanova A."/>
            <person name="Kuznetsova I."/>
            <person name="Belimov A."/>
            <person name="Yakubov V."/>
            <person name="Chirak E."/>
            <person name="Afonin A."/>
            <person name="Gogolev Y."/>
            <person name="Andronov E."/>
            <person name="Tikhonovich I."/>
        </authorList>
    </citation>
    <scope>NUCLEOTIDE SEQUENCE [LARGE SCALE GENOMIC DNA]</scope>
    <source>
        <strain evidence="2">583</strain>
        <plasmid evidence="2">p_1</plasmid>
    </source>
</reference>
<keyword evidence="1" id="KW-0614">Plasmid</keyword>
<name>A0A7G6T5B6_9HYPH</name>
<accession>A0A7G6T5B6</accession>
<dbReference type="InterPro" id="IPR014942">
    <property type="entry name" value="AbiEii"/>
</dbReference>